<dbReference type="EMBL" id="CP048222">
    <property type="protein sequence ID" value="QHT67840.1"/>
    <property type="molecule type" value="Genomic_DNA"/>
</dbReference>
<reference evidence="2 3" key="1">
    <citation type="submission" date="2020-01" db="EMBL/GenBank/DDBJ databases">
        <authorList>
            <person name="Kim M.K."/>
        </authorList>
    </citation>
    <scope>NUCLEOTIDE SEQUENCE [LARGE SCALE GENOMIC DNA]</scope>
    <source>
        <strain evidence="2 3">172606-1</strain>
    </source>
</reference>
<sequence length="339" mass="37489">MNNFKYYLLLVCLLCFVSCNNEEDEVDPVGNWTQISPIEGVARSAAVSFVIGNKAYVGTGYDSDERLSDFWEFDPASRTWKQIANFGGTARNNAVGFSINDKGYVGTGYDNVYRKDFWEYDPGNNRWSQKTDFGGTARQQATGFSLNGLGYLGTGYTGNYVSDFWRFDPNDTSNGYDTYGNPMGSWVQVASYGGKNPKRRGAVSFVIDNLAYVGTGESNGSTQKDFWAYDAEGNKWTEIAELEDADETGYPRAYGSAFAINGQGYVGVGSSGSNLADLWEYTPATNVWEQKTSFEGTARVNAVGFAIGEKGYIGTGSSSTYRFDDFWEFAPFDTYNEED</sequence>
<name>A0A6C0GJN4_9BACT</name>
<evidence type="ECO:0000313" key="2">
    <source>
        <dbReference type="EMBL" id="QHT67840.1"/>
    </source>
</evidence>
<organism evidence="2 3">
    <name type="scientific">Rhodocytophaga rosea</name>
    <dbReference type="NCBI Taxonomy" id="2704465"/>
    <lineage>
        <taxon>Bacteria</taxon>
        <taxon>Pseudomonadati</taxon>
        <taxon>Bacteroidota</taxon>
        <taxon>Cytophagia</taxon>
        <taxon>Cytophagales</taxon>
        <taxon>Rhodocytophagaceae</taxon>
        <taxon>Rhodocytophaga</taxon>
    </lineage>
</organism>
<accession>A0A6C0GJN4</accession>
<keyword evidence="1" id="KW-0732">Signal</keyword>
<evidence type="ECO:0000313" key="3">
    <source>
        <dbReference type="Proteomes" id="UP000480178"/>
    </source>
</evidence>
<dbReference type="AlphaFoldDB" id="A0A6C0GJN4"/>
<dbReference type="SUPFAM" id="SSF117281">
    <property type="entry name" value="Kelch motif"/>
    <property type="match status" value="2"/>
</dbReference>
<dbReference type="InterPro" id="IPR015915">
    <property type="entry name" value="Kelch-typ_b-propeller"/>
</dbReference>
<protein>
    <submittedName>
        <fullName evidence="2">Galactose oxidase</fullName>
    </submittedName>
</protein>
<proteinExistence type="predicted"/>
<dbReference type="Pfam" id="PF24681">
    <property type="entry name" value="Kelch_KLHDC2_KLHL20_DRC7"/>
    <property type="match status" value="1"/>
</dbReference>
<gene>
    <name evidence="2" type="ORF">GXP67_14925</name>
</gene>
<dbReference type="RefSeq" id="WP_162443862.1">
    <property type="nucleotide sequence ID" value="NZ_CP048222.1"/>
</dbReference>
<dbReference type="PANTHER" id="PTHR45632">
    <property type="entry name" value="LD33804P"/>
    <property type="match status" value="1"/>
</dbReference>
<feature type="signal peptide" evidence="1">
    <location>
        <begin position="1"/>
        <end position="23"/>
    </location>
</feature>
<dbReference type="Proteomes" id="UP000480178">
    <property type="component" value="Chromosome"/>
</dbReference>
<dbReference type="Gene3D" id="2.120.10.80">
    <property type="entry name" value="Kelch-type beta propeller"/>
    <property type="match status" value="2"/>
</dbReference>
<dbReference type="KEGG" id="rhoz:GXP67_14925"/>
<keyword evidence="3" id="KW-1185">Reference proteome</keyword>
<feature type="chain" id="PRO_5025498269" evidence="1">
    <location>
        <begin position="24"/>
        <end position="339"/>
    </location>
</feature>
<evidence type="ECO:0000256" key="1">
    <source>
        <dbReference type="SAM" id="SignalP"/>
    </source>
</evidence>